<keyword evidence="2" id="KW-1185">Reference proteome</keyword>
<accession>A0AAQ3T900</accession>
<organism evidence="1 2">
    <name type="scientific">Paspalum notatum var. saurae</name>
    <dbReference type="NCBI Taxonomy" id="547442"/>
    <lineage>
        <taxon>Eukaryota</taxon>
        <taxon>Viridiplantae</taxon>
        <taxon>Streptophyta</taxon>
        <taxon>Embryophyta</taxon>
        <taxon>Tracheophyta</taxon>
        <taxon>Spermatophyta</taxon>
        <taxon>Magnoliopsida</taxon>
        <taxon>Liliopsida</taxon>
        <taxon>Poales</taxon>
        <taxon>Poaceae</taxon>
        <taxon>PACMAD clade</taxon>
        <taxon>Panicoideae</taxon>
        <taxon>Andropogonodae</taxon>
        <taxon>Paspaleae</taxon>
        <taxon>Paspalinae</taxon>
        <taxon>Paspalum</taxon>
    </lineage>
</organism>
<sequence>MSASYHILIGVTYVRIRKHKLAPGSLFLEGNGFGGLSHVVYTIYLGEIKTYLKYVAYSNAHKVTKTQNLGARFSEALQEPLQGPGSRYSEDNDASVWAAVFVASLLTGRPHFLSKQNVLH</sequence>
<gene>
    <name evidence="1" type="ORF">U9M48_017965</name>
</gene>
<dbReference type="Proteomes" id="UP001341281">
    <property type="component" value="Chromosome 04"/>
</dbReference>
<dbReference type="EMBL" id="CP144748">
    <property type="protein sequence ID" value="WVZ69128.1"/>
    <property type="molecule type" value="Genomic_DNA"/>
</dbReference>
<proteinExistence type="predicted"/>
<reference evidence="1 2" key="1">
    <citation type="submission" date="2024-02" db="EMBL/GenBank/DDBJ databases">
        <title>High-quality chromosome-scale genome assembly of Pensacola bahiagrass (Paspalum notatum Flugge var. saurae).</title>
        <authorList>
            <person name="Vega J.M."/>
            <person name="Podio M."/>
            <person name="Orjuela J."/>
            <person name="Siena L.A."/>
            <person name="Pessino S.C."/>
            <person name="Combes M.C."/>
            <person name="Mariac C."/>
            <person name="Albertini E."/>
            <person name="Pupilli F."/>
            <person name="Ortiz J.P.A."/>
            <person name="Leblanc O."/>
        </authorList>
    </citation>
    <scope>NUCLEOTIDE SEQUENCE [LARGE SCALE GENOMIC DNA]</scope>
    <source>
        <strain evidence="1">R1</strain>
        <tissue evidence="1">Leaf</tissue>
    </source>
</reference>
<evidence type="ECO:0000313" key="1">
    <source>
        <dbReference type="EMBL" id="WVZ69128.1"/>
    </source>
</evidence>
<dbReference type="AlphaFoldDB" id="A0AAQ3T900"/>
<protein>
    <submittedName>
        <fullName evidence="1">Uncharacterized protein</fullName>
    </submittedName>
</protein>
<evidence type="ECO:0000313" key="2">
    <source>
        <dbReference type="Proteomes" id="UP001341281"/>
    </source>
</evidence>
<name>A0AAQ3T900_PASNO</name>